<evidence type="ECO:0000259" key="9">
    <source>
        <dbReference type="Pfam" id="PF00881"/>
    </source>
</evidence>
<evidence type="ECO:0000256" key="6">
    <source>
        <dbReference type="ARBA" id="ARBA00023027"/>
    </source>
</evidence>
<proteinExistence type="inferred from homology"/>
<dbReference type="PANTHER" id="PTHR43821">
    <property type="entry name" value="NAD(P)H NITROREDUCTASE YDJA-RELATED"/>
    <property type="match status" value="1"/>
</dbReference>
<feature type="domain" description="Nitroreductase" evidence="9">
    <location>
        <begin position="19"/>
        <end position="165"/>
    </location>
</feature>
<dbReference type="SUPFAM" id="SSF55469">
    <property type="entry name" value="FMN-dependent nitroreductase-like"/>
    <property type="match status" value="1"/>
</dbReference>
<comment type="similarity">
    <text evidence="1 7">Belongs to the nitroreductase family.</text>
</comment>
<keyword evidence="3 7" id="KW-0288">FMN</keyword>
<keyword evidence="6 7" id="KW-0520">NAD</keyword>
<evidence type="ECO:0000313" key="10">
    <source>
        <dbReference type="EMBL" id="AIL32806.1"/>
    </source>
</evidence>
<accession>A0A077DFA6</accession>
<evidence type="ECO:0000256" key="2">
    <source>
        <dbReference type="ARBA" id="ARBA00022630"/>
    </source>
</evidence>
<dbReference type="PIRSF" id="PIRSF000232">
    <property type="entry name" value="YdjA"/>
    <property type="match status" value="1"/>
</dbReference>
<dbReference type="EMBL" id="CP009238">
    <property type="protein sequence ID" value="AIL32806.1"/>
    <property type="molecule type" value="Genomic_DNA"/>
</dbReference>
<comment type="cofactor">
    <cofactor evidence="8">
        <name>FMN</name>
        <dbReference type="ChEBI" id="CHEBI:58210"/>
    </cofactor>
    <text evidence="8">Binds 1 FMN per subunit.</text>
</comment>
<keyword evidence="4 7" id="KW-0521">NADP</keyword>
<dbReference type="PANTHER" id="PTHR43821:SF1">
    <property type="entry name" value="NAD(P)H NITROREDUCTASE YDJA-RELATED"/>
    <property type="match status" value="1"/>
</dbReference>
<keyword evidence="5 7" id="KW-0560">Oxidoreductase</keyword>
<dbReference type="InterPro" id="IPR000415">
    <property type="entry name" value="Nitroreductase-like"/>
</dbReference>
<dbReference type="EC" id="1.-.-.-" evidence="7"/>
<name>A0A077DFA6_9BURK</name>
<keyword evidence="2 7" id="KW-0285">Flavoprotein</keyword>
<dbReference type="RefSeq" id="WP_038499905.1">
    <property type="nucleotide sequence ID" value="NZ_AFWK01000106.1"/>
</dbReference>
<dbReference type="InterPro" id="IPR052530">
    <property type="entry name" value="NAD(P)H_nitroreductase"/>
</dbReference>
<dbReference type="KEGG" id="bpsi:IX83_05295"/>
<feature type="binding site" description="in other chain" evidence="8">
    <location>
        <begin position="134"/>
        <end position="136"/>
    </location>
    <ligand>
        <name>FMN</name>
        <dbReference type="ChEBI" id="CHEBI:58210"/>
        <note>ligand shared between dimeric partners</note>
    </ligand>
</feature>
<evidence type="ECO:0000256" key="7">
    <source>
        <dbReference type="PIRNR" id="PIRNR000232"/>
    </source>
</evidence>
<dbReference type="Gene3D" id="3.40.109.10">
    <property type="entry name" value="NADH Oxidase"/>
    <property type="match status" value="1"/>
</dbReference>
<reference evidence="10 11" key="1">
    <citation type="journal article" date="2014" name="BMC Genomics">
        <title>A genomic perspective on a new bacterial genus and species from the Alcaligenaceae family, Basilea psittacipulmonis.</title>
        <authorList>
            <person name="Whiteson K.L."/>
            <person name="Hernandez D."/>
            <person name="Lazarevic V."/>
            <person name="Gaia N."/>
            <person name="Farinelli L."/>
            <person name="Francois P."/>
            <person name="Pilo P."/>
            <person name="Frey J."/>
            <person name="Schrenzel J."/>
        </authorList>
    </citation>
    <scope>NUCLEOTIDE SEQUENCE [LARGE SCALE GENOMIC DNA]</scope>
    <source>
        <strain evidence="10 11">DSM 24701</strain>
    </source>
</reference>
<dbReference type="GO" id="GO:0016491">
    <property type="term" value="F:oxidoreductase activity"/>
    <property type="evidence" value="ECO:0007669"/>
    <property type="project" value="UniProtKB-UniRule"/>
</dbReference>
<feature type="binding site" evidence="8">
    <location>
        <position position="40"/>
    </location>
    <ligand>
        <name>FMN</name>
        <dbReference type="ChEBI" id="CHEBI:58210"/>
        <note>ligand shared between dimeric partners</note>
    </ligand>
</feature>
<keyword evidence="11" id="KW-1185">Reference proteome</keyword>
<dbReference type="OrthoDB" id="9804207at2"/>
<protein>
    <recommendedName>
        <fullName evidence="7">Putative NAD(P)H nitroreductase</fullName>
        <ecNumber evidence="7">1.-.-.-</ecNumber>
    </recommendedName>
</protein>
<dbReference type="CDD" id="cd02135">
    <property type="entry name" value="YdjA-like"/>
    <property type="match status" value="1"/>
</dbReference>
<dbReference type="Pfam" id="PF00881">
    <property type="entry name" value="Nitroreductase"/>
    <property type="match status" value="1"/>
</dbReference>
<evidence type="ECO:0000256" key="8">
    <source>
        <dbReference type="PIRSR" id="PIRSR000232-1"/>
    </source>
</evidence>
<evidence type="ECO:0000256" key="4">
    <source>
        <dbReference type="ARBA" id="ARBA00022857"/>
    </source>
</evidence>
<organism evidence="10 11">
    <name type="scientific">Basilea psittacipulmonis DSM 24701</name>
    <dbReference type="NCBI Taxonomy" id="1072685"/>
    <lineage>
        <taxon>Bacteria</taxon>
        <taxon>Pseudomonadati</taxon>
        <taxon>Pseudomonadota</taxon>
        <taxon>Betaproteobacteria</taxon>
        <taxon>Burkholderiales</taxon>
        <taxon>Alcaligenaceae</taxon>
        <taxon>Basilea</taxon>
    </lineage>
</organism>
<feature type="binding site" evidence="8">
    <location>
        <position position="36"/>
    </location>
    <ligand>
        <name>FMN</name>
        <dbReference type="ChEBI" id="CHEBI:58210"/>
        <note>ligand shared between dimeric partners</note>
    </ligand>
</feature>
<sequence>MNQDIERLLDRASSKLLVAPGPNEAELDLIFQAAMRAPDHGSVRPWRFKLINDPESIAKFAQYSIELRQKSDHPMPEQKAKATLAWLSNLPLIIAIGSKLGSERIPEEETILATGCAVMNMLNAIHMLGYGAFWSTGAATYIDEFQQGMGFDALEYRYLGILAVGTHMSGVPEKERPDWRQFVETWTQPL</sequence>
<gene>
    <name evidence="10" type="ORF">IX83_05295</name>
</gene>
<evidence type="ECO:0000313" key="11">
    <source>
        <dbReference type="Proteomes" id="UP000028945"/>
    </source>
</evidence>
<dbReference type="Proteomes" id="UP000028945">
    <property type="component" value="Chromosome"/>
</dbReference>
<dbReference type="HOGENOM" id="CLU_070764_5_0_4"/>
<evidence type="ECO:0000256" key="1">
    <source>
        <dbReference type="ARBA" id="ARBA00007118"/>
    </source>
</evidence>
<dbReference type="InterPro" id="IPR026021">
    <property type="entry name" value="YdjA-like"/>
</dbReference>
<evidence type="ECO:0000256" key="5">
    <source>
        <dbReference type="ARBA" id="ARBA00023002"/>
    </source>
</evidence>
<feature type="binding site" description="in other chain" evidence="8">
    <location>
        <begin position="11"/>
        <end position="13"/>
    </location>
    <ligand>
        <name>FMN</name>
        <dbReference type="ChEBI" id="CHEBI:58210"/>
        <note>ligand shared between dimeric partners</note>
    </ligand>
</feature>
<evidence type="ECO:0000256" key="3">
    <source>
        <dbReference type="ARBA" id="ARBA00022643"/>
    </source>
</evidence>
<dbReference type="eggNOG" id="COG0778">
    <property type="taxonomic scope" value="Bacteria"/>
</dbReference>
<dbReference type="AlphaFoldDB" id="A0A077DFA6"/>
<dbReference type="InterPro" id="IPR029479">
    <property type="entry name" value="Nitroreductase"/>
</dbReference>
<dbReference type="STRING" id="1072685.IX83_05295"/>